<evidence type="ECO:0000313" key="2">
    <source>
        <dbReference type="Proteomes" id="UP000187429"/>
    </source>
</evidence>
<accession>A0A1R1XM62</accession>
<comment type="caution">
    <text evidence="1">The sequence shown here is derived from an EMBL/GenBank/DDBJ whole genome shotgun (WGS) entry which is preliminary data.</text>
</comment>
<organism evidence="1 2">
    <name type="scientific">Smittium culicis</name>
    <dbReference type="NCBI Taxonomy" id="133412"/>
    <lineage>
        <taxon>Eukaryota</taxon>
        <taxon>Fungi</taxon>
        <taxon>Fungi incertae sedis</taxon>
        <taxon>Zoopagomycota</taxon>
        <taxon>Kickxellomycotina</taxon>
        <taxon>Harpellomycetes</taxon>
        <taxon>Harpellales</taxon>
        <taxon>Legeriomycetaceae</taxon>
        <taxon>Smittium</taxon>
    </lineage>
</organism>
<proteinExistence type="predicted"/>
<sequence>MYSQECRRTSISAGFMEAEYAPRGEKIQDEVSDIDLLIGSNTPLDGNRYYGDVIESSDHEHPRSASLAGKFFTVDNFIWIPSKLLCESSVILWLFFQSD</sequence>
<keyword evidence="2" id="KW-1185">Reference proteome</keyword>
<dbReference type="EMBL" id="LSSM01004148">
    <property type="protein sequence ID" value="OMJ15709.1"/>
    <property type="molecule type" value="Genomic_DNA"/>
</dbReference>
<reference evidence="2" key="1">
    <citation type="submission" date="2017-01" db="EMBL/GenBank/DDBJ databases">
        <authorList>
            <person name="Wang Y."/>
            <person name="White M."/>
            <person name="Kvist S."/>
            <person name="Moncalvo J.-M."/>
        </authorList>
    </citation>
    <scope>NUCLEOTIDE SEQUENCE [LARGE SCALE GENOMIC DNA]</scope>
    <source>
        <strain evidence="2">ID-206-W2</strain>
    </source>
</reference>
<name>A0A1R1XM62_9FUNG</name>
<dbReference type="Proteomes" id="UP000187429">
    <property type="component" value="Unassembled WGS sequence"/>
</dbReference>
<protein>
    <submittedName>
        <fullName evidence="1">Uncharacterized protein</fullName>
    </submittedName>
</protein>
<dbReference type="AlphaFoldDB" id="A0A1R1XM62"/>
<gene>
    <name evidence="1" type="ORF">AYI69_g8103</name>
</gene>
<evidence type="ECO:0000313" key="1">
    <source>
        <dbReference type="EMBL" id="OMJ15709.1"/>
    </source>
</evidence>